<organism evidence="1 2">
    <name type="scientific">Streptomyces regalis</name>
    <dbReference type="NCBI Taxonomy" id="68262"/>
    <lineage>
        <taxon>Bacteria</taxon>
        <taxon>Bacillati</taxon>
        <taxon>Actinomycetota</taxon>
        <taxon>Actinomycetes</taxon>
        <taxon>Kitasatosporales</taxon>
        <taxon>Streptomycetaceae</taxon>
        <taxon>Streptomyces</taxon>
    </lineage>
</organism>
<dbReference type="AlphaFoldDB" id="A0A124G7N3"/>
<evidence type="ECO:0000313" key="1">
    <source>
        <dbReference type="EMBL" id="KUL23202.1"/>
    </source>
</evidence>
<dbReference type="RefSeq" id="WP_062712465.1">
    <property type="nucleotide sequence ID" value="NZ_LLZG01000388.1"/>
</dbReference>
<evidence type="ECO:0000313" key="2">
    <source>
        <dbReference type="Proteomes" id="UP000053923"/>
    </source>
</evidence>
<keyword evidence="2" id="KW-1185">Reference proteome</keyword>
<proteinExistence type="predicted"/>
<protein>
    <submittedName>
        <fullName evidence="1">Uncharacterized protein</fullName>
    </submittedName>
</protein>
<name>A0A124G7N3_9ACTN</name>
<sequence length="148" mass="16535">MSTDKPGHTLREWQQAQLITHLIQDALDNREGEAGRVIEQDAWLGELWAAVEPEARRNTLMLAAWQARRASWTTADSLEEHYAVVLATCAARWEADHPGATWQTFRLTPHPSYSLTSSLAFDRDDNGLAWSAAVLLTAHAERTTEAGQ</sequence>
<comment type="caution">
    <text evidence="1">The sequence shown here is derived from an EMBL/GenBank/DDBJ whole genome shotgun (WGS) entry which is preliminary data.</text>
</comment>
<accession>A0A124G7N3</accession>
<dbReference type="Proteomes" id="UP000053923">
    <property type="component" value="Unassembled WGS sequence"/>
</dbReference>
<reference evidence="2" key="1">
    <citation type="submission" date="2015-10" db="EMBL/GenBank/DDBJ databases">
        <authorList>
            <person name="Ju K.-S."/>
            <person name="Doroghazi J.R."/>
            <person name="Metcalf W.W."/>
        </authorList>
    </citation>
    <scope>NUCLEOTIDE SEQUENCE [LARGE SCALE GENOMIC DNA]</scope>
    <source>
        <strain evidence="2">NRRL 3151</strain>
    </source>
</reference>
<dbReference type="OrthoDB" id="5198150at2"/>
<dbReference type="EMBL" id="LLZG01000388">
    <property type="protein sequence ID" value="KUL23202.1"/>
    <property type="molecule type" value="Genomic_DNA"/>
</dbReference>
<gene>
    <name evidence="1" type="ORF">ADL12_39675</name>
</gene>